<dbReference type="OrthoDB" id="7595044at2"/>
<feature type="transmembrane region" description="Helical" evidence="1">
    <location>
        <begin position="210"/>
        <end position="229"/>
    </location>
</feature>
<dbReference type="AlphaFoldDB" id="A0A562NU33"/>
<feature type="transmembrane region" description="Helical" evidence="1">
    <location>
        <begin position="362"/>
        <end position="383"/>
    </location>
</feature>
<feature type="transmembrane region" description="Helical" evidence="1">
    <location>
        <begin position="272"/>
        <end position="290"/>
    </location>
</feature>
<evidence type="ECO:0000256" key="1">
    <source>
        <dbReference type="SAM" id="Phobius"/>
    </source>
</evidence>
<accession>A0A562NU33</accession>
<dbReference type="Proteomes" id="UP000316225">
    <property type="component" value="Unassembled WGS sequence"/>
</dbReference>
<comment type="caution">
    <text evidence="2">The sequence shown here is derived from an EMBL/GenBank/DDBJ whole genome shotgun (WGS) entry which is preliminary data.</text>
</comment>
<feature type="transmembrane region" description="Helical" evidence="1">
    <location>
        <begin position="6"/>
        <end position="23"/>
    </location>
</feature>
<organism evidence="2 3">
    <name type="scientific">Paracoccus sulfuroxidans</name>
    <dbReference type="NCBI Taxonomy" id="384678"/>
    <lineage>
        <taxon>Bacteria</taxon>
        <taxon>Pseudomonadati</taxon>
        <taxon>Pseudomonadota</taxon>
        <taxon>Alphaproteobacteria</taxon>
        <taxon>Rhodobacterales</taxon>
        <taxon>Paracoccaceae</taxon>
        <taxon>Paracoccus</taxon>
    </lineage>
</organism>
<sequence length="472" mass="52160">MPVLATVMLLIWPIVVMVLFSRLDKPRAMVWSILAGYLVLPQLVMIDLPAIPGLGKTEIPAMAALAMLFLTRERDPYPQPPPMGFLVLALLAVNVIAPVFTAMTNPDPIVDGINYRPALSLSEGIGDGILAFCGLIPFILGYRLLWDAKGALLLMRALVAGILVYSVLMVIEVRLSPQMNVWVYGFFQHDFIQTMRYGGFRPIVFLQHPLWVAFLTMSAFISAVTIAKIDPQRRNVLIALYLAPVLFICKSAGALMAAAMAVPLVMLARPRLMVTFATVLGVMVFSYPIMRSASWMPLQEIVDLAMSASPERGRSLEFRLMNEDILLERAMERPLFGWGGWGRPLFLDPHNGRLASIPDGQWVLWIGLRGVVGYVGQFLLLLLPILAMFRSLPRRKNRIDHSEAMALGCVTLILALNMLDLIPNATLTPLTWLMAGSVLGNAHRLRYGVAVQGNVVQPTPMLPKKSGIQTVL</sequence>
<gene>
    <name evidence="2" type="ORF">IQ24_01060</name>
</gene>
<feature type="transmembrane region" description="Helical" evidence="1">
    <location>
        <begin position="241"/>
        <end position="265"/>
    </location>
</feature>
<protein>
    <recommendedName>
        <fullName evidence="4">O-antigen ligase-like membrane protein</fullName>
    </recommendedName>
</protein>
<feature type="transmembrane region" description="Helical" evidence="1">
    <location>
        <begin position="54"/>
        <end position="71"/>
    </location>
</feature>
<feature type="transmembrane region" description="Helical" evidence="1">
    <location>
        <begin position="124"/>
        <end position="145"/>
    </location>
</feature>
<keyword evidence="1" id="KW-1133">Transmembrane helix</keyword>
<feature type="transmembrane region" description="Helical" evidence="1">
    <location>
        <begin position="157"/>
        <end position="175"/>
    </location>
</feature>
<keyword evidence="1" id="KW-0472">Membrane</keyword>
<evidence type="ECO:0000313" key="3">
    <source>
        <dbReference type="Proteomes" id="UP000316225"/>
    </source>
</evidence>
<keyword evidence="3" id="KW-1185">Reference proteome</keyword>
<keyword evidence="1" id="KW-0812">Transmembrane</keyword>
<reference evidence="2 3" key="1">
    <citation type="journal article" date="2015" name="Stand. Genomic Sci.">
        <title>Genomic Encyclopedia of Bacterial and Archaeal Type Strains, Phase III: the genomes of soil and plant-associated and newly described type strains.</title>
        <authorList>
            <person name="Whitman W.B."/>
            <person name="Woyke T."/>
            <person name="Klenk H.P."/>
            <person name="Zhou Y."/>
            <person name="Lilburn T.G."/>
            <person name="Beck B.J."/>
            <person name="De Vos P."/>
            <person name="Vandamme P."/>
            <person name="Eisen J.A."/>
            <person name="Garrity G."/>
            <person name="Hugenholtz P."/>
            <person name="Kyrpides N.C."/>
        </authorList>
    </citation>
    <scope>NUCLEOTIDE SEQUENCE [LARGE SCALE GENOMIC DNA]</scope>
    <source>
        <strain evidence="2 3">CGMCC 1.5364</strain>
    </source>
</reference>
<feature type="transmembrane region" description="Helical" evidence="1">
    <location>
        <begin position="83"/>
        <end position="104"/>
    </location>
</feature>
<name>A0A562NU33_9RHOB</name>
<feature type="transmembrane region" description="Helical" evidence="1">
    <location>
        <begin position="30"/>
        <end position="48"/>
    </location>
</feature>
<evidence type="ECO:0000313" key="2">
    <source>
        <dbReference type="EMBL" id="TWI35702.1"/>
    </source>
</evidence>
<dbReference type="RefSeq" id="WP_145396774.1">
    <property type="nucleotide sequence ID" value="NZ_VLKU01000003.1"/>
</dbReference>
<evidence type="ECO:0008006" key="4">
    <source>
        <dbReference type="Google" id="ProtNLM"/>
    </source>
</evidence>
<proteinExistence type="predicted"/>
<dbReference type="EMBL" id="VLKU01000003">
    <property type="protein sequence ID" value="TWI35702.1"/>
    <property type="molecule type" value="Genomic_DNA"/>
</dbReference>